<keyword evidence="6" id="KW-1185">Reference proteome</keyword>
<dbReference type="RefSeq" id="XP_028043956.1">
    <property type="nucleotide sequence ID" value="XM_028188155.1"/>
</dbReference>
<keyword evidence="4 5" id="KW-0732">Signal</keyword>
<dbReference type="GeneID" id="114253319"/>
<dbReference type="OrthoDB" id="7776143at2759"/>
<dbReference type="FunFam" id="2.120.10.30:FF:000045">
    <property type="entry name" value="Blast:Protein yellow"/>
    <property type="match status" value="1"/>
</dbReference>
<reference evidence="7" key="1">
    <citation type="submission" date="2025-08" db="UniProtKB">
        <authorList>
            <consortium name="RefSeq"/>
        </authorList>
    </citation>
    <scope>IDENTIFICATION</scope>
    <source>
        <tissue evidence="7">Silk gland</tissue>
    </source>
</reference>
<dbReference type="AlphaFoldDB" id="A0A6J2KNQ5"/>
<dbReference type="InterPro" id="IPR011042">
    <property type="entry name" value="6-blade_b-propeller_TolB-like"/>
</dbReference>
<organism evidence="6 7">
    <name type="scientific">Bombyx mandarina</name>
    <name type="common">Wild silk moth</name>
    <name type="synonym">Wild silkworm</name>
    <dbReference type="NCBI Taxonomy" id="7092"/>
    <lineage>
        <taxon>Eukaryota</taxon>
        <taxon>Metazoa</taxon>
        <taxon>Ecdysozoa</taxon>
        <taxon>Arthropoda</taxon>
        <taxon>Hexapoda</taxon>
        <taxon>Insecta</taxon>
        <taxon>Pterygota</taxon>
        <taxon>Neoptera</taxon>
        <taxon>Endopterygota</taxon>
        <taxon>Lepidoptera</taxon>
        <taxon>Glossata</taxon>
        <taxon>Ditrysia</taxon>
        <taxon>Bombycoidea</taxon>
        <taxon>Bombycidae</taxon>
        <taxon>Bombycinae</taxon>
        <taxon>Bombyx</taxon>
    </lineage>
</organism>
<proteinExistence type="inferred from homology"/>
<protein>
    <submittedName>
        <fullName evidence="7">Protein yellow-like</fullName>
    </submittedName>
</protein>
<dbReference type="Proteomes" id="UP000504629">
    <property type="component" value="Unplaced"/>
</dbReference>
<dbReference type="KEGG" id="bman:114253319"/>
<evidence type="ECO:0000256" key="1">
    <source>
        <dbReference type="ARBA" id="ARBA00004613"/>
    </source>
</evidence>
<evidence type="ECO:0000313" key="7">
    <source>
        <dbReference type="RefSeq" id="XP_028043956.1"/>
    </source>
</evidence>
<name>A0A6J2KNQ5_BOMMA</name>
<sequence length="410" mass="45630">MRHQMILLCACLATVSATLEVVNQWSLLQFDFPPDPVLLEKFEPENTVPTGLEIGWDKLYLGIPRLRSGVPATVAWVPRSLPPGVSPVLQAYPDWSWHTAGRGDINCTGLISVYRVRADRCNRLWVLDAGVITSLDDFRRVCPPKILIFDMATDRLVRSVYFPRELLRPSSLLTNLVLDETRSSSRLSSTCDHLYAYISDTVAPGIIVYDGGRDNAWRVTHASMYPDPDLGEYDIGGERFTLMDGVVGLALSPAQGLLYYQPLATDRVFSVSTAVLAAGPPAEGTELPVNLVGRKSSQGLGLAVDPRDDTIIFSPMTETAIAAWNPITNTHKVLAQDSEKLQFCAEVRWAERDNGAVWALSTRFHKYFRRAASKHEINVRVVRVVEGRPFVSLQPHILRRSTRLANATLY</sequence>
<dbReference type="PRINTS" id="PR01366">
    <property type="entry name" value="ROYALJELLY"/>
</dbReference>
<feature type="signal peptide" evidence="5">
    <location>
        <begin position="1"/>
        <end position="17"/>
    </location>
</feature>
<dbReference type="SUPFAM" id="SSF101898">
    <property type="entry name" value="NHL repeat"/>
    <property type="match status" value="1"/>
</dbReference>
<comment type="subcellular location">
    <subcellularLocation>
        <location evidence="1">Secreted</location>
    </subcellularLocation>
</comment>
<dbReference type="PANTHER" id="PTHR10009:SF19">
    <property type="entry name" value="RE55542P"/>
    <property type="match status" value="1"/>
</dbReference>
<evidence type="ECO:0000256" key="2">
    <source>
        <dbReference type="ARBA" id="ARBA00009127"/>
    </source>
</evidence>
<keyword evidence="3" id="KW-0964">Secreted</keyword>
<dbReference type="GO" id="GO:0005576">
    <property type="term" value="C:extracellular region"/>
    <property type="evidence" value="ECO:0007669"/>
    <property type="project" value="UniProtKB-SubCell"/>
</dbReference>
<dbReference type="InterPro" id="IPR017996">
    <property type="entry name" value="MRJP/yellow-related"/>
</dbReference>
<dbReference type="Pfam" id="PF03022">
    <property type="entry name" value="MRJP"/>
    <property type="match status" value="1"/>
</dbReference>
<evidence type="ECO:0000313" key="6">
    <source>
        <dbReference type="Proteomes" id="UP000504629"/>
    </source>
</evidence>
<gene>
    <name evidence="7" type="primary">LOC114253319</name>
</gene>
<dbReference type="Gene3D" id="2.120.10.30">
    <property type="entry name" value="TolB, C-terminal domain"/>
    <property type="match status" value="1"/>
</dbReference>
<evidence type="ECO:0000256" key="5">
    <source>
        <dbReference type="SAM" id="SignalP"/>
    </source>
</evidence>
<comment type="similarity">
    <text evidence="2">Belongs to the major royal jelly protein family.</text>
</comment>
<feature type="chain" id="PRO_5026878983" evidence="5">
    <location>
        <begin position="18"/>
        <end position="410"/>
    </location>
</feature>
<accession>A0A6J2KNQ5</accession>
<dbReference type="PANTHER" id="PTHR10009">
    <property type="entry name" value="PROTEIN YELLOW-RELATED"/>
    <property type="match status" value="1"/>
</dbReference>
<dbReference type="CTD" id="100307006"/>
<evidence type="ECO:0000256" key="3">
    <source>
        <dbReference type="ARBA" id="ARBA00022525"/>
    </source>
</evidence>
<evidence type="ECO:0000256" key="4">
    <source>
        <dbReference type="ARBA" id="ARBA00022729"/>
    </source>
</evidence>